<accession>A0A1U7V5Q7</accession>
<feature type="domain" description="RNase H type-1" evidence="1">
    <location>
        <begin position="135"/>
        <end position="207"/>
    </location>
</feature>
<dbReference type="Gene3D" id="3.30.420.10">
    <property type="entry name" value="Ribonuclease H-like superfamily/Ribonuclease H"/>
    <property type="match status" value="1"/>
</dbReference>
<dbReference type="Gene3D" id="3.30.70.270">
    <property type="match status" value="2"/>
</dbReference>
<gene>
    <name evidence="3" type="primary">LOC104210373</name>
</gene>
<dbReference type="RefSeq" id="XP_009757569.1">
    <property type="nucleotide sequence ID" value="XM_009759267.1"/>
</dbReference>
<dbReference type="PANTHER" id="PTHR48475">
    <property type="entry name" value="RIBONUCLEASE H"/>
    <property type="match status" value="1"/>
</dbReference>
<dbReference type="Proteomes" id="UP000189701">
    <property type="component" value="Unplaced"/>
</dbReference>
<reference evidence="2" key="1">
    <citation type="journal article" date="2013" name="Genome Biol.">
        <title>Reference genomes and transcriptomes of Nicotiana sylvestris and Nicotiana tomentosiformis.</title>
        <authorList>
            <person name="Sierro N."/>
            <person name="Battey J.N."/>
            <person name="Ouadi S."/>
            <person name="Bovet L."/>
            <person name="Goepfert S."/>
            <person name="Bakaher N."/>
            <person name="Peitsch M.C."/>
            <person name="Ivanov N.V."/>
        </authorList>
    </citation>
    <scope>NUCLEOTIDE SEQUENCE [LARGE SCALE GENOMIC DNA]</scope>
</reference>
<dbReference type="InterPro" id="IPR036397">
    <property type="entry name" value="RNaseH_sf"/>
</dbReference>
<dbReference type="PANTHER" id="PTHR48475:SF2">
    <property type="entry name" value="RIBONUCLEASE H"/>
    <property type="match status" value="1"/>
</dbReference>
<dbReference type="eggNOG" id="KOG0017">
    <property type="taxonomic scope" value="Eukaryota"/>
</dbReference>
<dbReference type="InterPro" id="IPR043128">
    <property type="entry name" value="Rev_trsase/Diguanyl_cyclase"/>
</dbReference>
<dbReference type="GO" id="GO:0003676">
    <property type="term" value="F:nucleic acid binding"/>
    <property type="evidence" value="ECO:0007669"/>
    <property type="project" value="InterPro"/>
</dbReference>
<name>A0A1U7V5Q7_NICSY</name>
<dbReference type="GO" id="GO:0004523">
    <property type="term" value="F:RNA-DNA hybrid ribonuclease activity"/>
    <property type="evidence" value="ECO:0007669"/>
    <property type="project" value="InterPro"/>
</dbReference>
<evidence type="ECO:0000313" key="3">
    <source>
        <dbReference type="RefSeq" id="XP_009757569.1"/>
    </source>
</evidence>
<keyword evidence="2" id="KW-1185">Reference proteome</keyword>
<evidence type="ECO:0000313" key="2">
    <source>
        <dbReference type="Proteomes" id="UP000189701"/>
    </source>
</evidence>
<evidence type="ECO:0000259" key="1">
    <source>
        <dbReference type="Pfam" id="PF13456"/>
    </source>
</evidence>
<dbReference type="InterPro" id="IPR043502">
    <property type="entry name" value="DNA/RNA_pol_sf"/>
</dbReference>
<organism evidence="2 3">
    <name type="scientific">Nicotiana sylvestris</name>
    <name type="common">Wood tobacco</name>
    <name type="synonym">South American tobacco</name>
    <dbReference type="NCBI Taxonomy" id="4096"/>
    <lineage>
        <taxon>Eukaryota</taxon>
        <taxon>Viridiplantae</taxon>
        <taxon>Streptophyta</taxon>
        <taxon>Embryophyta</taxon>
        <taxon>Tracheophyta</taxon>
        <taxon>Spermatophyta</taxon>
        <taxon>Magnoliopsida</taxon>
        <taxon>eudicotyledons</taxon>
        <taxon>Gunneridae</taxon>
        <taxon>Pentapetalae</taxon>
        <taxon>asterids</taxon>
        <taxon>lamiids</taxon>
        <taxon>Solanales</taxon>
        <taxon>Solanaceae</taxon>
        <taxon>Nicotianoideae</taxon>
        <taxon>Nicotianeae</taxon>
        <taxon>Nicotiana</taxon>
    </lineage>
</organism>
<protein>
    <submittedName>
        <fullName evidence="3">Uncharacterized protein LOC104210373</fullName>
    </submittedName>
</protein>
<sequence>MKLNLEKCAFGVGSGKFLGFIVSNRGIEINPDKIKAIEEITVVNNIKVVQRLTGQIAALGRFISRSSDKSHHFFALLKRENNFEWTPECQHALEELKRYLSSPPLLHMPKEDETLYLYLAVSKIAVSDVLVREEQGLELAKGLGAESVEAKCDSLLVVSQVNESYEAREDRMQRYLDNIQIVLRRFKKWTLVRVAREQNCEVDALVNLGSSVEEEDLLPDHSSTVQIGGRGSPKSDQSGLLLGQHGEGRQGIRPKMRQMLEVRSHDPPARRTTAFRFITMAIHEMGDGHCQFFADGVRETPFSLVYGVEALILVEAREPSTRFRHTSEGSNNEAMTTALELLDERREASLVQMAAQK</sequence>
<dbReference type="STRING" id="4096.A0A1U7V5Q7"/>
<reference evidence="3" key="2">
    <citation type="submission" date="2025-08" db="UniProtKB">
        <authorList>
            <consortium name="RefSeq"/>
        </authorList>
    </citation>
    <scope>IDENTIFICATION</scope>
    <source>
        <tissue evidence="3">Leaf</tissue>
    </source>
</reference>
<dbReference type="InterPro" id="IPR002156">
    <property type="entry name" value="RNaseH_domain"/>
</dbReference>
<dbReference type="SUPFAM" id="SSF56672">
    <property type="entry name" value="DNA/RNA polymerases"/>
    <property type="match status" value="1"/>
</dbReference>
<dbReference type="Pfam" id="PF13456">
    <property type="entry name" value="RVT_3"/>
    <property type="match status" value="1"/>
</dbReference>
<proteinExistence type="predicted"/>
<dbReference type="AlphaFoldDB" id="A0A1U7V5Q7"/>